<dbReference type="Proteomes" id="UP000248863">
    <property type="component" value="Unassembled WGS sequence"/>
</dbReference>
<evidence type="ECO:0000313" key="1">
    <source>
        <dbReference type="EMBL" id="RAI36371.1"/>
    </source>
</evidence>
<organism evidence="1 2">
    <name type="scientific">Rhodoplanes elegans</name>
    <dbReference type="NCBI Taxonomy" id="29408"/>
    <lineage>
        <taxon>Bacteria</taxon>
        <taxon>Pseudomonadati</taxon>
        <taxon>Pseudomonadota</taxon>
        <taxon>Alphaproteobacteria</taxon>
        <taxon>Hyphomicrobiales</taxon>
        <taxon>Nitrobacteraceae</taxon>
        <taxon>Rhodoplanes</taxon>
    </lineage>
</organism>
<reference evidence="1 2" key="1">
    <citation type="submission" date="2017-07" db="EMBL/GenBank/DDBJ databases">
        <title>Draft Genome Sequences of Select Purple Nonsulfur Bacteria.</title>
        <authorList>
            <person name="Lasarre B."/>
            <person name="Mckinlay J.B."/>
        </authorList>
    </citation>
    <scope>NUCLEOTIDE SEQUENCE [LARGE SCALE GENOMIC DNA]</scope>
    <source>
        <strain evidence="1 2">DSM 11907</strain>
    </source>
</reference>
<comment type="caution">
    <text evidence="1">The sequence shown here is derived from an EMBL/GenBank/DDBJ whole genome shotgun (WGS) entry which is preliminary data.</text>
</comment>
<accession>A0A327KE13</accession>
<evidence type="ECO:0000313" key="2">
    <source>
        <dbReference type="Proteomes" id="UP000248863"/>
    </source>
</evidence>
<dbReference type="EMBL" id="NPEU01000221">
    <property type="protein sequence ID" value="RAI36371.1"/>
    <property type="molecule type" value="Genomic_DNA"/>
</dbReference>
<gene>
    <name evidence="1" type="ORF">CH338_17710</name>
</gene>
<keyword evidence="2" id="KW-1185">Reference proteome</keyword>
<dbReference type="OrthoDB" id="4535590at2"/>
<sequence>MAETDEALGQAIRDAYAVFPEVRWRGRSATVCACCVSAQAARALATTRREDLSCELIEAYLGSAHHVSEGSAADEVRHFLPRIFELLAANARFRICGKELALIRLGRGPLGWDGQNFRDCWSKAEVDAVDRFLRAYWTDTLARPPDLFRRAGTGEWLFSDDDVEAVLCMIARTDTDLAPFLSLWDADPALAASLHMAALVSRTMIREWHPFALLEDRRLGNAHWERHEAAMRQVVDWLVDPRRRDRLFAAVMAEAPGSPQAIVLAEAHDEIDRLLSA</sequence>
<proteinExistence type="predicted"/>
<dbReference type="AlphaFoldDB" id="A0A327KE13"/>
<name>A0A327KE13_9BRAD</name>
<protein>
    <submittedName>
        <fullName evidence="1">Uncharacterized protein</fullName>
    </submittedName>
</protein>
<dbReference type="RefSeq" id="WP_111358457.1">
    <property type="nucleotide sequence ID" value="NZ_NHSK01000233.1"/>
</dbReference>